<dbReference type="Gramene" id="TraesWEE_scaffold_010879_01G000200.1">
    <property type="protein sequence ID" value="TraesWEE_scaffold_010879_01G000200.1"/>
    <property type="gene ID" value="TraesWEE_scaffold_010879_01G000200"/>
</dbReference>
<evidence type="ECO:0000313" key="3">
    <source>
        <dbReference type="Proteomes" id="UP000019116"/>
    </source>
</evidence>
<dbReference type="Gramene" id="TraesCS2D03G0017100.1">
    <property type="protein sequence ID" value="TraesCS2D03G0017100.1.CDS1"/>
    <property type="gene ID" value="TraesCS2D03G0017100"/>
</dbReference>
<dbReference type="PANTHER" id="PTHR33110:SF56">
    <property type="entry name" value="DUF295 DOMAIN-CONTAINING PROTEIN"/>
    <property type="match status" value="1"/>
</dbReference>
<proteinExistence type="predicted"/>
<dbReference type="Gramene" id="TraesRN2D0100019100.1">
    <property type="protein sequence ID" value="TraesRN2D0100019100.1"/>
    <property type="gene ID" value="TraesRN2D0100019100"/>
</dbReference>
<dbReference type="InterPro" id="IPR036047">
    <property type="entry name" value="F-box-like_dom_sf"/>
</dbReference>
<dbReference type="SUPFAM" id="SSF81383">
    <property type="entry name" value="F-box domain"/>
    <property type="match status" value="1"/>
</dbReference>
<keyword evidence="3" id="KW-1185">Reference proteome</keyword>
<dbReference type="Gramene" id="TraesCLE_scaffold_013044_01G000600.1">
    <property type="protein sequence ID" value="TraesCLE_scaffold_013044_01G000600.1"/>
    <property type="gene ID" value="TraesCLE_scaffold_013044_01G000600"/>
</dbReference>
<feature type="domain" description="KIB1-4 beta-propeller" evidence="1">
    <location>
        <begin position="102"/>
        <end position="343"/>
    </location>
</feature>
<reference evidence="2" key="1">
    <citation type="submission" date="2018-08" db="EMBL/GenBank/DDBJ databases">
        <authorList>
            <person name="Rossello M."/>
        </authorList>
    </citation>
    <scope>NUCLEOTIDE SEQUENCE [LARGE SCALE GENOMIC DNA]</scope>
    <source>
        <strain evidence="2">cv. Chinese Spring</strain>
    </source>
</reference>
<dbReference type="Gramene" id="TraesCS2D02G009300.1">
    <property type="protein sequence ID" value="TraesCS2D02G009300.1.cds1"/>
    <property type="gene ID" value="TraesCS2D02G009300"/>
</dbReference>
<dbReference type="Gramene" id="TraesCAD_scaffold_015807_01G000200.1">
    <property type="protein sequence ID" value="TraesCAD_scaffold_015807_01G000200.1"/>
    <property type="gene ID" value="TraesCAD_scaffold_015807_01G000200"/>
</dbReference>
<dbReference type="AlphaFoldDB" id="A0A3B6D3Y2"/>
<evidence type="ECO:0000313" key="2">
    <source>
        <dbReference type="EnsemblPlants" id="TraesCS2D02G009300.1.cds1"/>
    </source>
</evidence>
<dbReference type="Gramene" id="TraesROB_scaffold_012898_01G000200.1">
    <property type="protein sequence ID" value="TraesROB_scaffold_012898_01G000200.1"/>
    <property type="gene ID" value="TraesROB_scaffold_012898_01G000200"/>
</dbReference>
<dbReference type="Proteomes" id="UP000019116">
    <property type="component" value="Chromosome 2D"/>
</dbReference>
<sequence length="389" mass="43708">MARRVPAASPWAFLPSDLLLDISGHLHDAGDFVRFHAVCKPWRDTAGATRPIFLPWVIAPGDDVGIIRQSTVDFRGIYSKASSNHGYVAIVEPPGAPSNTTRRNWVVAADGTAASLFVAHPEPRLIQLFTGKVTPLPPFPLEQVMEYPRGIVYADGTIFLYQFNYEQCQDHRFDKTLAFTVSILRPGNVTWETMKKRLNVLIRNCCSAAYHNGEILVFVGANIWCFVTLNFEANGDNMGGMLEEPWNRVSTYVLDSRGELLMASIWVDESLQCHDNHHQVLSVTLKEVEGSSWKRWLRKDGRSLGDRLLFLGSPASFTMDAAQLGTSGGYVYFPFRRGMFCYNLANGMAKRVKRPRSEWRVEDLCVWLQPQPAIAPIQEIKESINGANE</sequence>
<name>A0A3B6D3Y2_WHEAT</name>
<dbReference type="PANTHER" id="PTHR33110">
    <property type="entry name" value="F-BOX/KELCH-REPEAT PROTEIN-RELATED"/>
    <property type="match status" value="1"/>
</dbReference>
<dbReference type="OMA" id="CYNLANG"/>
<dbReference type="CDD" id="cd09917">
    <property type="entry name" value="F-box_SF"/>
    <property type="match status" value="1"/>
</dbReference>
<dbReference type="InterPro" id="IPR005174">
    <property type="entry name" value="KIB1-4_b-propeller"/>
</dbReference>
<dbReference type="Pfam" id="PF03478">
    <property type="entry name" value="Beta-prop_KIB1-4"/>
    <property type="match status" value="1"/>
</dbReference>
<protein>
    <recommendedName>
        <fullName evidence="1">KIB1-4 beta-propeller domain-containing protein</fullName>
    </recommendedName>
</protein>
<organism evidence="2">
    <name type="scientific">Triticum aestivum</name>
    <name type="common">Wheat</name>
    <dbReference type="NCBI Taxonomy" id="4565"/>
    <lineage>
        <taxon>Eukaryota</taxon>
        <taxon>Viridiplantae</taxon>
        <taxon>Streptophyta</taxon>
        <taxon>Embryophyta</taxon>
        <taxon>Tracheophyta</taxon>
        <taxon>Spermatophyta</taxon>
        <taxon>Magnoliopsida</taxon>
        <taxon>Liliopsida</taxon>
        <taxon>Poales</taxon>
        <taxon>Poaceae</taxon>
        <taxon>BOP clade</taxon>
        <taxon>Pooideae</taxon>
        <taxon>Triticodae</taxon>
        <taxon>Triticeae</taxon>
        <taxon>Triticinae</taxon>
        <taxon>Triticum</taxon>
    </lineage>
</organism>
<reference evidence="2" key="2">
    <citation type="submission" date="2018-10" db="UniProtKB">
        <authorList>
            <consortium name="EnsemblPlants"/>
        </authorList>
    </citation>
    <scope>IDENTIFICATION</scope>
</reference>
<accession>A0A3B6D3Y2</accession>
<dbReference type="EnsemblPlants" id="TraesCS2D02G009300.1">
    <property type="protein sequence ID" value="TraesCS2D02G009300.1.cds1"/>
    <property type="gene ID" value="TraesCS2D02G009300"/>
</dbReference>
<evidence type="ECO:0000259" key="1">
    <source>
        <dbReference type="Pfam" id="PF03478"/>
    </source>
</evidence>